<dbReference type="Proteomes" id="UP001549110">
    <property type="component" value="Unassembled WGS sequence"/>
</dbReference>
<organism evidence="2 3">
    <name type="scientific">Phenylobacterium koreense</name>
    <dbReference type="NCBI Taxonomy" id="266125"/>
    <lineage>
        <taxon>Bacteria</taxon>
        <taxon>Pseudomonadati</taxon>
        <taxon>Pseudomonadota</taxon>
        <taxon>Alphaproteobacteria</taxon>
        <taxon>Caulobacterales</taxon>
        <taxon>Caulobacteraceae</taxon>
        <taxon>Phenylobacterium</taxon>
    </lineage>
</organism>
<dbReference type="PRINTS" id="PR00111">
    <property type="entry name" value="ABHYDROLASE"/>
</dbReference>
<evidence type="ECO:0000313" key="3">
    <source>
        <dbReference type="Proteomes" id="UP001549110"/>
    </source>
</evidence>
<dbReference type="Gene3D" id="3.40.50.1820">
    <property type="entry name" value="alpha/beta hydrolase"/>
    <property type="match status" value="1"/>
</dbReference>
<dbReference type="InterPro" id="IPR000073">
    <property type="entry name" value="AB_hydrolase_1"/>
</dbReference>
<dbReference type="PANTHER" id="PTHR43433">
    <property type="entry name" value="HYDROLASE, ALPHA/BETA FOLD FAMILY PROTEIN"/>
    <property type="match status" value="1"/>
</dbReference>
<dbReference type="PANTHER" id="PTHR43433:SF5">
    <property type="entry name" value="AB HYDROLASE-1 DOMAIN-CONTAINING PROTEIN"/>
    <property type="match status" value="1"/>
</dbReference>
<gene>
    <name evidence="2" type="ORF">ABID41_001177</name>
</gene>
<proteinExistence type="predicted"/>
<dbReference type="EMBL" id="JBEPLU010000001">
    <property type="protein sequence ID" value="MET3526082.1"/>
    <property type="molecule type" value="Genomic_DNA"/>
</dbReference>
<dbReference type="InterPro" id="IPR050471">
    <property type="entry name" value="AB_hydrolase"/>
</dbReference>
<reference evidence="2 3" key="1">
    <citation type="submission" date="2024-06" db="EMBL/GenBank/DDBJ databases">
        <title>Genomic Encyclopedia of Type Strains, Phase IV (KMG-IV): sequencing the most valuable type-strain genomes for metagenomic binning, comparative biology and taxonomic classification.</title>
        <authorList>
            <person name="Goeker M."/>
        </authorList>
    </citation>
    <scope>NUCLEOTIDE SEQUENCE [LARGE SCALE GENOMIC DNA]</scope>
    <source>
        <strain evidence="2 3">DSM 17809</strain>
    </source>
</reference>
<dbReference type="SUPFAM" id="SSF53474">
    <property type="entry name" value="alpha/beta-Hydrolases"/>
    <property type="match status" value="1"/>
</dbReference>
<protein>
    <submittedName>
        <fullName evidence="2">Pimeloyl-ACP methyl ester carboxylesterase</fullName>
    </submittedName>
</protein>
<feature type="domain" description="Serine aminopeptidase S33" evidence="1">
    <location>
        <begin position="23"/>
        <end position="258"/>
    </location>
</feature>
<dbReference type="InterPro" id="IPR029058">
    <property type="entry name" value="AB_hydrolase_fold"/>
</dbReference>
<name>A0ABV2EH35_9CAUL</name>
<comment type="caution">
    <text evidence="2">The sequence shown here is derived from an EMBL/GenBank/DDBJ whole genome shotgun (WGS) entry which is preliminary data.</text>
</comment>
<dbReference type="RefSeq" id="WP_331929191.1">
    <property type="nucleotide sequence ID" value="NZ_JBEPLU010000001.1"/>
</dbReference>
<sequence>MPRATNGPVELEYETFGVAEAPAILLINGLGSQMTRWPAEFCQRLAGRGHQVVRFDNRDVGKSTWFQPGQAYSLSDMAADAMAVLDAVGVAKAHVAGMSMGGMIAQLVAIEHPGRVLSLTSIMSATGAPGTLDPAPSAATVLSAPAPDPKTDFEAFVAHGVKNAQIIGSPGYPFEEEALRQRVIDEYERAFTPTASQRQMAAIRGDGDRTERLGKLKVPTVVLHGADDPLVQVAGGEATARAIPDAELRVVPGMGHNLPPSLYDTFIDAILAAVARA</sequence>
<accession>A0ABV2EH35</accession>
<evidence type="ECO:0000259" key="1">
    <source>
        <dbReference type="Pfam" id="PF12146"/>
    </source>
</evidence>
<evidence type="ECO:0000313" key="2">
    <source>
        <dbReference type="EMBL" id="MET3526082.1"/>
    </source>
</evidence>
<keyword evidence="3" id="KW-1185">Reference proteome</keyword>
<dbReference type="Pfam" id="PF12146">
    <property type="entry name" value="Hydrolase_4"/>
    <property type="match status" value="1"/>
</dbReference>
<dbReference type="InterPro" id="IPR022742">
    <property type="entry name" value="Hydrolase_4"/>
</dbReference>